<keyword evidence="9" id="KW-1185">Reference proteome</keyword>
<keyword evidence="2" id="KW-0813">Transport</keyword>
<sequence>MSVAYIVVFFHRMAIGIVKEDLIHAFGISATTFANLGSIYFYAYMIMQIPTGILADTLGVRKTVTYGTLLAGIGSIIFGLAPEIRLAFLGRLLVGLGVSVIFICILKFLSQWFQTKEFATMTGLTSFMGNLGGIMAQTPLALMVAAFTWRKIFFSIGLITIIVAIFCYLILCDQPENKNNNTIRTNTEQNVKSENMASLGIYFKQALKNWQTWPPVIIIMGIYGSFICFTGTWGISYLMDVYGFPKEEAANFTLVSIIGFMLGSIVINTLSDQIRSRKKTDVDFWFSLYGNLGNTRFL</sequence>
<organism evidence="8 9">
    <name type="scientific">Syntrophaceticus schinkii</name>
    <dbReference type="NCBI Taxonomy" id="499207"/>
    <lineage>
        <taxon>Bacteria</taxon>
        <taxon>Bacillati</taxon>
        <taxon>Bacillota</taxon>
        <taxon>Clostridia</taxon>
        <taxon>Thermoanaerobacterales</taxon>
        <taxon>Thermoanaerobacterales Family III. Incertae Sedis</taxon>
        <taxon>Syntrophaceticus</taxon>
    </lineage>
</organism>
<evidence type="ECO:0000256" key="5">
    <source>
        <dbReference type="ARBA" id="ARBA00023136"/>
    </source>
</evidence>
<dbReference type="SUPFAM" id="SSF103473">
    <property type="entry name" value="MFS general substrate transporter"/>
    <property type="match status" value="1"/>
</dbReference>
<evidence type="ECO:0000313" key="9">
    <source>
        <dbReference type="Proteomes" id="UP000046155"/>
    </source>
</evidence>
<dbReference type="PROSITE" id="PS50850">
    <property type="entry name" value="MFS"/>
    <property type="match status" value="1"/>
</dbReference>
<evidence type="ECO:0000256" key="4">
    <source>
        <dbReference type="ARBA" id="ARBA00022989"/>
    </source>
</evidence>
<dbReference type="InterPro" id="IPR020846">
    <property type="entry name" value="MFS_dom"/>
</dbReference>
<keyword evidence="5 6" id="KW-0472">Membrane</keyword>
<dbReference type="InterPro" id="IPR036259">
    <property type="entry name" value="MFS_trans_sf"/>
</dbReference>
<reference evidence="9" key="1">
    <citation type="submission" date="2015-01" db="EMBL/GenBank/DDBJ databases">
        <authorList>
            <person name="Manzoor Shahid"/>
            <person name="Zubair Saima"/>
        </authorList>
    </citation>
    <scope>NUCLEOTIDE SEQUENCE [LARGE SCALE GENOMIC DNA]</scope>
    <source>
        <strain evidence="9">Sp3</strain>
    </source>
</reference>
<feature type="transmembrane region" description="Helical" evidence="6">
    <location>
        <begin position="152"/>
        <end position="171"/>
    </location>
</feature>
<dbReference type="GO" id="GO:0061513">
    <property type="term" value="F:glucose 6-phosphate:phosphate antiporter activity"/>
    <property type="evidence" value="ECO:0007669"/>
    <property type="project" value="TreeGrafter"/>
</dbReference>
<evidence type="ECO:0000256" key="1">
    <source>
        <dbReference type="ARBA" id="ARBA00004651"/>
    </source>
</evidence>
<comment type="subcellular location">
    <subcellularLocation>
        <location evidence="1">Cell membrane</location>
        <topology evidence="1">Multi-pass membrane protein</topology>
    </subcellularLocation>
</comment>
<protein>
    <submittedName>
        <fullName evidence="8">Major facilitator superfamily MFS_1</fullName>
    </submittedName>
</protein>
<name>A0A0B7MRN1_9FIRM</name>
<proteinExistence type="predicted"/>
<dbReference type="RefSeq" id="WP_232294508.1">
    <property type="nucleotide sequence ID" value="NZ_CDRZ01000281.1"/>
</dbReference>
<dbReference type="InterPro" id="IPR011701">
    <property type="entry name" value="MFS"/>
</dbReference>
<dbReference type="InterPro" id="IPR051337">
    <property type="entry name" value="OPA_Antiporter"/>
</dbReference>
<dbReference type="PANTHER" id="PTHR43826">
    <property type="entry name" value="GLUCOSE-6-PHOSPHATE EXCHANGER SLC37A4"/>
    <property type="match status" value="1"/>
</dbReference>
<keyword evidence="4 6" id="KW-1133">Transmembrane helix</keyword>
<dbReference type="GO" id="GO:0005886">
    <property type="term" value="C:plasma membrane"/>
    <property type="evidence" value="ECO:0007669"/>
    <property type="project" value="UniProtKB-SubCell"/>
</dbReference>
<keyword evidence="3 6" id="KW-0812">Transmembrane</keyword>
<feature type="transmembrane region" description="Helical" evidence="6">
    <location>
        <begin position="121"/>
        <end position="146"/>
    </location>
</feature>
<dbReference type="Proteomes" id="UP000046155">
    <property type="component" value="Unassembled WGS sequence"/>
</dbReference>
<feature type="transmembrane region" description="Helical" evidence="6">
    <location>
        <begin position="216"/>
        <end position="238"/>
    </location>
</feature>
<dbReference type="AlphaFoldDB" id="A0A0B7MRN1"/>
<feature type="domain" description="Major facilitator superfamily (MFS) profile" evidence="7">
    <location>
        <begin position="1"/>
        <end position="298"/>
    </location>
</feature>
<evidence type="ECO:0000256" key="6">
    <source>
        <dbReference type="SAM" id="Phobius"/>
    </source>
</evidence>
<feature type="transmembrane region" description="Helical" evidence="6">
    <location>
        <begin position="250"/>
        <end position="270"/>
    </location>
</feature>
<evidence type="ECO:0000256" key="2">
    <source>
        <dbReference type="ARBA" id="ARBA00022448"/>
    </source>
</evidence>
<feature type="transmembrane region" description="Helical" evidence="6">
    <location>
        <begin position="88"/>
        <end position="109"/>
    </location>
</feature>
<dbReference type="PANTHER" id="PTHR43826:SF3">
    <property type="entry name" value="GLUCOSE-6-PHOSPHATE EXCHANGER SLC37A4"/>
    <property type="match status" value="1"/>
</dbReference>
<feature type="transmembrane region" description="Helical" evidence="6">
    <location>
        <begin position="22"/>
        <end position="43"/>
    </location>
</feature>
<evidence type="ECO:0000256" key="3">
    <source>
        <dbReference type="ARBA" id="ARBA00022692"/>
    </source>
</evidence>
<evidence type="ECO:0000259" key="7">
    <source>
        <dbReference type="PROSITE" id="PS50850"/>
    </source>
</evidence>
<dbReference type="GO" id="GO:0035435">
    <property type="term" value="P:phosphate ion transmembrane transport"/>
    <property type="evidence" value="ECO:0007669"/>
    <property type="project" value="TreeGrafter"/>
</dbReference>
<dbReference type="EMBL" id="CDRZ01000281">
    <property type="protein sequence ID" value="CEO90317.1"/>
    <property type="molecule type" value="Genomic_DNA"/>
</dbReference>
<feature type="transmembrane region" description="Helical" evidence="6">
    <location>
        <begin position="64"/>
        <end position="82"/>
    </location>
</feature>
<dbReference type="Gene3D" id="1.20.1250.20">
    <property type="entry name" value="MFS general substrate transporter like domains"/>
    <property type="match status" value="2"/>
</dbReference>
<accession>A0A0B7MRN1</accession>
<gene>
    <name evidence="8" type="ORF">SSCH_800008</name>
</gene>
<evidence type="ECO:0000313" key="8">
    <source>
        <dbReference type="EMBL" id="CEO90317.1"/>
    </source>
</evidence>
<dbReference type="Pfam" id="PF07690">
    <property type="entry name" value="MFS_1"/>
    <property type="match status" value="1"/>
</dbReference>